<protein>
    <submittedName>
        <fullName evidence="2">Uncharacterized protein</fullName>
    </submittedName>
</protein>
<name>A0A3D9I673_9BACL</name>
<evidence type="ECO:0000313" key="3">
    <source>
        <dbReference type="Proteomes" id="UP000256977"/>
    </source>
</evidence>
<keyword evidence="3" id="KW-1185">Reference proteome</keyword>
<comment type="caution">
    <text evidence="2">The sequence shown here is derived from an EMBL/GenBank/DDBJ whole genome shotgun (WGS) entry which is preliminary data.</text>
</comment>
<dbReference type="EMBL" id="QRDZ01000038">
    <property type="protein sequence ID" value="RED56676.1"/>
    <property type="molecule type" value="Genomic_DNA"/>
</dbReference>
<feature type="compositionally biased region" description="Acidic residues" evidence="1">
    <location>
        <begin position="61"/>
        <end position="89"/>
    </location>
</feature>
<sequence>MPKTPKVQSSSSSAKTNTNTHVPNTPASGYVPGSVPSLSMLGAIGNSAALQLMSQTSQADSDLDEEESDYEEQDEDTMDWVDSFTEEQYGEYLEKKEDGESRDYVHETLDYDSSDNESEMDEDTFVEALEQIYSVMEPYQDVDELKELSDRVAEDREDDNDMTQDTFGEVGRLHDNRQGVVSVRDNPILFAAHRDIIPIKSARKARKTRIPLKYGDYRKKFNKSVPKMTSYLMKRNKFEEKVIAKRLKAKQAKALKLMLKSGSLDLRNENDKPPALEHKINKAGKQGFPIGQVRSRNLVLVNDDRKYDEGPHPMMHSIKAAEGSGKTNYSRLDDDAGAAIAFGIRKGLEKRRLEKEEDEEEGSDTD</sequence>
<reference evidence="2 3" key="1">
    <citation type="submission" date="2018-07" db="EMBL/GenBank/DDBJ databases">
        <title>Genomic Encyclopedia of Type Strains, Phase III (KMG-III): the genomes of soil and plant-associated and newly described type strains.</title>
        <authorList>
            <person name="Whitman W."/>
        </authorList>
    </citation>
    <scope>NUCLEOTIDE SEQUENCE [LARGE SCALE GENOMIC DNA]</scope>
    <source>
        <strain evidence="2 3">CECT 7287</strain>
    </source>
</reference>
<proteinExistence type="predicted"/>
<evidence type="ECO:0000313" key="2">
    <source>
        <dbReference type="EMBL" id="RED56676.1"/>
    </source>
</evidence>
<feature type="region of interest" description="Disordered" evidence="1">
    <location>
        <begin position="1"/>
        <end position="40"/>
    </location>
</feature>
<feature type="compositionally biased region" description="Basic and acidic residues" evidence="1">
    <location>
        <begin position="92"/>
        <end position="103"/>
    </location>
</feature>
<dbReference type="RefSeq" id="WP_116064851.1">
    <property type="nucleotide sequence ID" value="NZ_QRDZ01000038.1"/>
</dbReference>
<organism evidence="2 3">
    <name type="scientific">Cohnella phaseoli</name>
    <dbReference type="NCBI Taxonomy" id="456490"/>
    <lineage>
        <taxon>Bacteria</taxon>
        <taxon>Bacillati</taxon>
        <taxon>Bacillota</taxon>
        <taxon>Bacilli</taxon>
        <taxon>Bacillales</taxon>
        <taxon>Paenibacillaceae</taxon>
        <taxon>Cohnella</taxon>
    </lineage>
</organism>
<feature type="compositionally biased region" description="Polar residues" evidence="1">
    <location>
        <begin position="14"/>
        <end position="27"/>
    </location>
</feature>
<dbReference type="AlphaFoldDB" id="A0A3D9I673"/>
<evidence type="ECO:0000256" key="1">
    <source>
        <dbReference type="SAM" id="MobiDB-lite"/>
    </source>
</evidence>
<accession>A0A3D9I673</accession>
<dbReference type="Proteomes" id="UP000256977">
    <property type="component" value="Unassembled WGS sequence"/>
</dbReference>
<gene>
    <name evidence="2" type="ORF">DFP98_13845</name>
</gene>
<feature type="region of interest" description="Disordered" evidence="1">
    <location>
        <begin position="52"/>
        <end position="103"/>
    </location>
</feature>